<proteinExistence type="predicted"/>
<dbReference type="EMBL" id="ADVG01000002">
    <property type="protein sequence ID" value="EFH85807.1"/>
    <property type="molecule type" value="Genomic_DNA"/>
</dbReference>
<organism evidence="2 3">
    <name type="scientific">Ktedonobacter racemifer DSM 44963</name>
    <dbReference type="NCBI Taxonomy" id="485913"/>
    <lineage>
        <taxon>Bacteria</taxon>
        <taxon>Bacillati</taxon>
        <taxon>Chloroflexota</taxon>
        <taxon>Ktedonobacteria</taxon>
        <taxon>Ktedonobacterales</taxon>
        <taxon>Ktedonobacteraceae</taxon>
        <taxon>Ktedonobacter</taxon>
    </lineage>
</organism>
<keyword evidence="3" id="KW-1185">Reference proteome</keyword>
<feature type="region of interest" description="Disordered" evidence="1">
    <location>
        <begin position="1"/>
        <end position="44"/>
    </location>
</feature>
<accession>D6TQT6</accession>
<feature type="compositionally biased region" description="Basic and acidic residues" evidence="1">
    <location>
        <begin position="24"/>
        <end position="44"/>
    </location>
</feature>
<sequence length="44" mass="5053">MPEAFPHTPFPEASKAPRVNLKSQEVHQGNKWEGSHKYGTETFR</sequence>
<comment type="caution">
    <text evidence="2">The sequence shown here is derived from an EMBL/GenBank/DDBJ whole genome shotgun (WGS) entry which is preliminary data.</text>
</comment>
<dbReference type="Proteomes" id="UP000004508">
    <property type="component" value="Unassembled WGS sequence"/>
</dbReference>
<dbReference type="AlphaFoldDB" id="D6TQT6"/>
<reference evidence="2 3" key="1">
    <citation type="journal article" date="2011" name="Stand. Genomic Sci.">
        <title>Non-contiguous finished genome sequence and contextual data of the filamentous soil bacterium Ktedonobacter racemifer type strain (SOSP1-21).</title>
        <authorList>
            <person name="Chang Y.J."/>
            <person name="Land M."/>
            <person name="Hauser L."/>
            <person name="Chertkov O."/>
            <person name="Del Rio T.G."/>
            <person name="Nolan M."/>
            <person name="Copeland A."/>
            <person name="Tice H."/>
            <person name="Cheng J.F."/>
            <person name="Lucas S."/>
            <person name="Han C."/>
            <person name="Goodwin L."/>
            <person name="Pitluck S."/>
            <person name="Ivanova N."/>
            <person name="Ovchinikova G."/>
            <person name="Pati A."/>
            <person name="Chen A."/>
            <person name="Palaniappan K."/>
            <person name="Mavromatis K."/>
            <person name="Liolios K."/>
            <person name="Brettin T."/>
            <person name="Fiebig A."/>
            <person name="Rohde M."/>
            <person name="Abt B."/>
            <person name="Goker M."/>
            <person name="Detter J.C."/>
            <person name="Woyke T."/>
            <person name="Bristow J."/>
            <person name="Eisen J.A."/>
            <person name="Markowitz V."/>
            <person name="Hugenholtz P."/>
            <person name="Kyrpides N.C."/>
            <person name="Klenk H.P."/>
            <person name="Lapidus A."/>
        </authorList>
    </citation>
    <scope>NUCLEOTIDE SEQUENCE [LARGE SCALE GENOMIC DNA]</scope>
    <source>
        <strain evidence="3">DSM 44963</strain>
    </source>
</reference>
<evidence type="ECO:0000256" key="1">
    <source>
        <dbReference type="SAM" id="MobiDB-lite"/>
    </source>
</evidence>
<gene>
    <name evidence="2" type="ORF">Krac_7051</name>
</gene>
<dbReference type="STRING" id="485913.Krac_7051"/>
<evidence type="ECO:0000313" key="3">
    <source>
        <dbReference type="Proteomes" id="UP000004508"/>
    </source>
</evidence>
<dbReference type="InParanoid" id="D6TQT6"/>
<protein>
    <submittedName>
        <fullName evidence="2">von Willebrand factor type A</fullName>
    </submittedName>
</protein>
<evidence type="ECO:0000313" key="2">
    <source>
        <dbReference type="EMBL" id="EFH85807.1"/>
    </source>
</evidence>
<name>D6TQT6_KTERA</name>